<keyword evidence="3" id="KW-1185">Reference proteome</keyword>
<dbReference type="GeneID" id="64668322"/>
<protein>
    <recommendedName>
        <fullName evidence="1">Ribonuclease H1 N-terminal domain-containing protein</fullName>
    </recommendedName>
</protein>
<feature type="non-terminal residue" evidence="2">
    <location>
        <position position="123"/>
    </location>
</feature>
<proteinExistence type="predicted"/>
<comment type="caution">
    <text evidence="2">The sequence shown here is derived from an EMBL/GenBank/DDBJ whole genome shotgun (WGS) entry which is preliminary data.</text>
</comment>
<accession>A0AAD4DS87</accession>
<evidence type="ECO:0000259" key="1">
    <source>
        <dbReference type="Pfam" id="PF01693"/>
    </source>
</evidence>
<dbReference type="InterPro" id="IPR037056">
    <property type="entry name" value="RNase_H1_N_sf"/>
</dbReference>
<dbReference type="Gene3D" id="3.40.970.10">
    <property type="entry name" value="Ribonuclease H1, N-terminal domain"/>
    <property type="match status" value="1"/>
</dbReference>
<dbReference type="Pfam" id="PF01693">
    <property type="entry name" value="Cauli_VI"/>
    <property type="match status" value="1"/>
</dbReference>
<evidence type="ECO:0000313" key="3">
    <source>
        <dbReference type="Proteomes" id="UP001195769"/>
    </source>
</evidence>
<dbReference type="InterPro" id="IPR009027">
    <property type="entry name" value="Ribosomal_bL9/RNase_H1_N"/>
</dbReference>
<dbReference type="SUPFAM" id="SSF55658">
    <property type="entry name" value="L9 N-domain-like"/>
    <property type="match status" value="1"/>
</dbReference>
<feature type="domain" description="Ribonuclease H1 N-terminal" evidence="1">
    <location>
        <begin position="37"/>
        <end position="78"/>
    </location>
</feature>
<dbReference type="AlphaFoldDB" id="A0AAD4DS87"/>
<dbReference type="InterPro" id="IPR011320">
    <property type="entry name" value="RNase_H1_N"/>
</dbReference>
<dbReference type="EMBL" id="JABBWK010000115">
    <property type="protein sequence ID" value="KAG1892861.1"/>
    <property type="molecule type" value="Genomic_DNA"/>
</dbReference>
<evidence type="ECO:0000313" key="2">
    <source>
        <dbReference type="EMBL" id="KAG1892861.1"/>
    </source>
</evidence>
<name>A0AAD4DS87_9AGAM</name>
<gene>
    <name evidence="2" type="ORF">F5891DRAFT_934669</name>
</gene>
<reference evidence="2" key="1">
    <citation type="journal article" date="2020" name="New Phytol.">
        <title>Comparative genomics reveals dynamic genome evolution in host specialist ectomycorrhizal fungi.</title>
        <authorList>
            <person name="Lofgren L.A."/>
            <person name="Nguyen N.H."/>
            <person name="Vilgalys R."/>
            <person name="Ruytinx J."/>
            <person name="Liao H.L."/>
            <person name="Branco S."/>
            <person name="Kuo A."/>
            <person name="LaButti K."/>
            <person name="Lipzen A."/>
            <person name="Andreopoulos W."/>
            <person name="Pangilinan J."/>
            <person name="Riley R."/>
            <person name="Hundley H."/>
            <person name="Na H."/>
            <person name="Barry K."/>
            <person name="Grigoriev I.V."/>
            <person name="Stajich J.E."/>
            <person name="Kennedy P.G."/>
        </authorList>
    </citation>
    <scope>NUCLEOTIDE SEQUENCE</scope>
    <source>
        <strain evidence="2">FC203</strain>
    </source>
</reference>
<sequence>PSSTRTTILASPHAPLYGPSIPHPSTFNSPPEGHNSKFYVITVGQQVGLFFHWNDVAQRVNRVSGNIHYKCDTFQEALAQYTCAYENGELRAIPMPGSPFWPTESQTMSSNEEDIWSHIEDLS</sequence>
<feature type="non-terminal residue" evidence="2">
    <location>
        <position position="1"/>
    </location>
</feature>
<dbReference type="RefSeq" id="XP_041218437.1">
    <property type="nucleotide sequence ID" value="XM_041374024.1"/>
</dbReference>
<organism evidence="2 3">
    <name type="scientific">Suillus fuscotomentosus</name>
    <dbReference type="NCBI Taxonomy" id="1912939"/>
    <lineage>
        <taxon>Eukaryota</taxon>
        <taxon>Fungi</taxon>
        <taxon>Dikarya</taxon>
        <taxon>Basidiomycota</taxon>
        <taxon>Agaricomycotina</taxon>
        <taxon>Agaricomycetes</taxon>
        <taxon>Agaricomycetidae</taxon>
        <taxon>Boletales</taxon>
        <taxon>Suillineae</taxon>
        <taxon>Suillaceae</taxon>
        <taxon>Suillus</taxon>
    </lineage>
</organism>
<dbReference type="Proteomes" id="UP001195769">
    <property type="component" value="Unassembled WGS sequence"/>
</dbReference>